<proteinExistence type="predicted"/>
<evidence type="ECO:0000313" key="1">
    <source>
        <dbReference type="EMBL" id="MCD7467830.1"/>
    </source>
</evidence>
<protein>
    <submittedName>
        <fullName evidence="1">Uncharacterized protein</fullName>
    </submittedName>
</protein>
<feature type="non-terminal residue" evidence="1">
    <location>
        <position position="104"/>
    </location>
</feature>
<dbReference type="Proteomes" id="UP000823775">
    <property type="component" value="Unassembled WGS sequence"/>
</dbReference>
<accession>A0ABS8TA71</accession>
<gene>
    <name evidence="1" type="ORF">HAX54_005473</name>
</gene>
<sequence>QCGAQPHLHNQRREVPACPRDAALGWHIDMCDAAAVLAHCQAQGALHFGAMPCATCQGRTSASSSAHLLDSQRLITGEGAKNCRAQTLHSKKNIWVGSVPEIVL</sequence>
<feature type="non-terminal residue" evidence="1">
    <location>
        <position position="1"/>
    </location>
</feature>
<comment type="caution">
    <text evidence="1">The sequence shown here is derived from an EMBL/GenBank/DDBJ whole genome shotgun (WGS) entry which is preliminary data.</text>
</comment>
<evidence type="ECO:0000313" key="2">
    <source>
        <dbReference type="Proteomes" id="UP000823775"/>
    </source>
</evidence>
<keyword evidence="2" id="KW-1185">Reference proteome</keyword>
<reference evidence="1 2" key="1">
    <citation type="journal article" date="2021" name="BMC Genomics">
        <title>Datura genome reveals duplications of psychoactive alkaloid biosynthetic genes and high mutation rate following tissue culture.</title>
        <authorList>
            <person name="Rajewski A."/>
            <person name="Carter-House D."/>
            <person name="Stajich J."/>
            <person name="Litt A."/>
        </authorList>
    </citation>
    <scope>NUCLEOTIDE SEQUENCE [LARGE SCALE GENOMIC DNA]</scope>
    <source>
        <strain evidence="1">AR-01</strain>
    </source>
</reference>
<organism evidence="1 2">
    <name type="scientific">Datura stramonium</name>
    <name type="common">Jimsonweed</name>
    <name type="synonym">Common thornapple</name>
    <dbReference type="NCBI Taxonomy" id="4076"/>
    <lineage>
        <taxon>Eukaryota</taxon>
        <taxon>Viridiplantae</taxon>
        <taxon>Streptophyta</taxon>
        <taxon>Embryophyta</taxon>
        <taxon>Tracheophyta</taxon>
        <taxon>Spermatophyta</taxon>
        <taxon>Magnoliopsida</taxon>
        <taxon>eudicotyledons</taxon>
        <taxon>Gunneridae</taxon>
        <taxon>Pentapetalae</taxon>
        <taxon>asterids</taxon>
        <taxon>lamiids</taxon>
        <taxon>Solanales</taxon>
        <taxon>Solanaceae</taxon>
        <taxon>Solanoideae</taxon>
        <taxon>Datureae</taxon>
        <taxon>Datura</taxon>
    </lineage>
</organism>
<name>A0ABS8TA71_DATST</name>
<dbReference type="EMBL" id="JACEIK010001273">
    <property type="protein sequence ID" value="MCD7467830.1"/>
    <property type="molecule type" value="Genomic_DNA"/>
</dbReference>